<dbReference type="EMBL" id="KB445795">
    <property type="protein sequence ID" value="EMD38203.1"/>
    <property type="molecule type" value="Genomic_DNA"/>
</dbReference>
<feature type="region of interest" description="Disordered" evidence="1">
    <location>
        <begin position="90"/>
        <end position="109"/>
    </location>
</feature>
<proteinExistence type="predicted"/>
<reference evidence="2 3" key="1">
    <citation type="journal article" date="2012" name="Proc. Natl. Acad. Sci. U.S.A.">
        <title>Comparative genomics of Ceriporiopsis subvermispora and Phanerochaete chrysosporium provide insight into selective ligninolysis.</title>
        <authorList>
            <person name="Fernandez-Fueyo E."/>
            <person name="Ruiz-Duenas F.J."/>
            <person name="Ferreira P."/>
            <person name="Floudas D."/>
            <person name="Hibbett D.S."/>
            <person name="Canessa P."/>
            <person name="Larrondo L.F."/>
            <person name="James T.Y."/>
            <person name="Seelenfreund D."/>
            <person name="Lobos S."/>
            <person name="Polanco R."/>
            <person name="Tello M."/>
            <person name="Honda Y."/>
            <person name="Watanabe T."/>
            <person name="Watanabe T."/>
            <person name="Ryu J.S."/>
            <person name="Kubicek C.P."/>
            <person name="Schmoll M."/>
            <person name="Gaskell J."/>
            <person name="Hammel K.E."/>
            <person name="St John F.J."/>
            <person name="Vanden Wymelenberg A."/>
            <person name="Sabat G."/>
            <person name="Splinter BonDurant S."/>
            <person name="Syed K."/>
            <person name="Yadav J.S."/>
            <person name="Doddapaneni H."/>
            <person name="Subramanian V."/>
            <person name="Lavin J.L."/>
            <person name="Oguiza J.A."/>
            <person name="Perez G."/>
            <person name="Pisabarro A.G."/>
            <person name="Ramirez L."/>
            <person name="Santoyo F."/>
            <person name="Master E."/>
            <person name="Coutinho P.M."/>
            <person name="Henrissat B."/>
            <person name="Lombard V."/>
            <person name="Magnuson J.K."/>
            <person name="Kuees U."/>
            <person name="Hori C."/>
            <person name="Igarashi K."/>
            <person name="Samejima M."/>
            <person name="Held B.W."/>
            <person name="Barry K.W."/>
            <person name="LaButti K.M."/>
            <person name="Lapidus A."/>
            <person name="Lindquist E.A."/>
            <person name="Lucas S.M."/>
            <person name="Riley R."/>
            <person name="Salamov A.A."/>
            <person name="Hoffmeister D."/>
            <person name="Schwenk D."/>
            <person name="Hadar Y."/>
            <person name="Yarden O."/>
            <person name="de Vries R.P."/>
            <person name="Wiebenga A."/>
            <person name="Stenlid J."/>
            <person name="Eastwood D."/>
            <person name="Grigoriev I.V."/>
            <person name="Berka R.M."/>
            <person name="Blanchette R.A."/>
            <person name="Kersten P."/>
            <person name="Martinez A.T."/>
            <person name="Vicuna R."/>
            <person name="Cullen D."/>
        </authorList>
    </citation>
    <scope>NUCLEOTIDE SEQUENCE [LARGE SCALE GENOMIC DNA]</scope>
    <source>
        <strain evidence="2 3">B</strain>
    </source>
</reference>
<accession>M2QMC9</accession>
<evidence type="ECO:0000313" key="2">
    <source>
        <dbReference type="EMBL" id="EMD38203.1"/>
    </source>
</evidence>
<feature type="region of interest" description="Disordered" evidence="1">
    <location>
        <begin position="50"/>
        <end position="73"/>
    </location>
</feature>
<organism evidence="2 3">
    <name type="scientific">Ceriporiopsis subvermispora (strain B)</name>
    <name type="common">White-rot fungus</name>
    <name type="synonym">Gelatoporia subvermispora</name>
    <dbReference type="NCBI Taxonomy" id="914234"/>
    <lineage>
        <taxon>Eukaryota</taxon>
        <taxon>Fungi</taxon>
        <taxon>Dikarya</taxon>
        <taxon>Basidiomycota</taxon>
        <taxon>Agaricomycotina</taxon>
        <taxon>Agaricomycetes</taxon>
        <taxon>Polyporales</taxon>
        <taxon>Gelatoporiaceae</taxon>
        <taxon>Gelatoporia</taxon>
    </lineage>
</organism>
<name>M2QMC9_CERS8</name>
<feature type="compositionally biased region" description="Low complexity" evidence="1">
    <location>
        <begin position="98"/>
        <end position="108"/>
    </location>
</feature>
<evidence type="ECO:0000256" key="1">
    <source>
        <dbReference type="SAM" id="MobiDB-lite"/>
    </source>
</evidence>
<dbReference type="AlphaFoldDB" id="M2QMC9"/>
<feature type="compositionally biased region" description="Low complexity" evidence="1">
    <location>
        <begin position="54"/>
        <end position="73"/>
    </location>
</feature>
<dbReference type="HOGENOM" id="CLU_517772_0_0_1"/>
<keyword evidence="3" id="KW-1185">Reference proteome</keyword>
<feature type="region of interest" description="Disordered" evidence="1">
    <location>
        <begin position="238"/>
        <end position="260"/>
    </location>
</feature>
<dbReference type="PRINTS" id="PR01217">
    <property type="entry name" value="PRICHEXTENSN"/>
</dbReference>
<feature type="region of interest" description="Disordered" evidence="1">
    <location>
        <begin position="485"/>
        <end position="504"/>
    </location>
</feature>
<protein>
    <submittedName>
        <fullName evidence="2">Uncharacterized protein</fullName>
    </submittedName>
</protein>
<feature type="region of interest" description="Disordered" evidence="1">
    <location>
        <begin position="368"/>
        <end position="421"/>
    </location>
</feature>
<dbReference type="Proteomes" id="UP000016930">
    <property type="component" value="Unassembled WGS sequence"/>
</dbReference>
<evidence type="ECO:0000313" key="3">
    <source>
        <dbReference type="Proteomes" id="UP000016930"/>
    </source>
</evidence>
<gene>
    <name evidence="2" type="ORF">CERSUDRAFT_122938</name>
</gene>
<sequence length="526" mass="56493">MADFPFDLYSTQAAYQEDAHHCSPTEASGPVAELDFADFVVPDFYPAPPSAVGSNYSTPSPSSSRASLSDASPSTYPTYPTWPWTTPSGASPTLTAGPSPALTFASSPPTSPFPSPVWPSYSAPQHLATSNHPSTYYPRDGPSYQAPLHEDVEEFGDLKFDDIVHLDMLSDFCDVERPYAPVDRSQPPHQVAMVPGQGLDPLLAGPLVPPVAPAPPVPAAAPLPPSIRALPTFARPPPPTSLPRHWPPSNAGPHASTRLRPIAPRPRRTLAEPLPAHPLHSHPLYRRPTDVYIRPVPPRFPTMPVPANAVQRASPLYDAPTAPVIPAPLTVDPAVLAFPPARVPYAASSGAALPLAAVASGSRGLGTIPPSSAAQGTGMMAAQPEAGPSTPAAPTSRKRKQSAAELDVDDADGAGDASASGALERPIKKKFKGKQVLCHCGVSLQNTDRTWKRHISTKRHSAHEKKPYEQKHQCYKCERVFNREESMRRHESTPAPGDWRKYFPKGSNKTREDWCPGLTKIKDEVS</sequence>